<evidence type="ECO:0000313" key="3">
    <source>
        <dbReference type="Proteomes" id="UP001056436"/>
    </source>
</evidence>
<evidence type="ECO:0000256" key="1">
    <source>
        <dbReference type="SAM" id="MobiDB-lite"/>
    </source>
</evidence>
<sequence>MGLSGSCGWAARVSPRRGLQAPTARKGDETPATLLSLSPSLARQGSALQTPQLARACDWRVSAKAVSWPASNLSADVYPPSSAPRFASSHCSHSQEDVDGADGGGGGAAAAAAATRGFVPSCAVLRCALPPRAFAQFAAVLYSLVSAP</sequence>
<comment type="caution">
    <text evidence="2">The sequence shown here is derived from an EMBL/GenBank/DDBJ whole genome shotgun (WGS) entry which is preliminary data.</text>
</comment>
<dbReference type="Proteomes" id="UP001056436">
    <property type="component" value="Unassembled WGS sequence"/>
</dbReference>
<protein>
    <submittedName>
        <fullName evidence="2">Uncharacterized protein</fullName>
    </submittedName>
</protein>
<name>A0A9P9X5M8_9PEZI</name>
<accession>A0A9P9X5M8</accession>
<evidence type="ECO:0000313" key="2">
    <source>
        <dbReference type="EMBL" id="KAI3537748.1"/>
    </source>
</evidence>
<feature type="region of interest" description="Disordered" evidence="1">
    <location>
        <begin position="86"/>
        <end position="106"/>
    </location>
</feature>
<dbReference type="EMBL" id="SDAQ01000112">
    <property type="protein sequence ID" value="KAI3537748.1"/>
    <property type="molecule type" value="Genomic_DNA"/>
</dbReference>
<dbReference type="OrthoDB" id="10556269at2759"/>
<organism evidence="2 3">
    <name type="scientific">Colletotrichum abscissum</name>
    <dbReference type="NCBI Taxonomy" id="1671311"/>
    <lineage>
        <taxon>Eukaryota</taxon>
        <taxon>Fungi</taxon>
        <taxon>Dikarya</taxon>
        <taxon>Ascomycota</taxon>
        <taxon>Pezizomycotina</taxon>
        <taxon>Sordariomycetes</taxon>
        <taxon>Hypocreomycetidae</taxon>
        <taxon>Glomerellales</taxon>
        <taxon>Glomerellaceae</taxon>
        <taxon>Colletotrichum</taxon>
        <taxon>Colletotrichum acutatum species complex</taxon>
    </lineage>
</organism>
<keyword evidence="3" id="KW-1185">Reference proteome</keyword>
<gene>
    <name evidence="2" type="ORF">CABS02_12044</name>
</gene>
<dbReference type="AlphaFoldDB" id="A0A9P9X5M8"/>
<proteinExistence type="predicted"/>
<reference evidence="2" key="1">
    <citation type="submission" date="2019-01" db="EMBL/GenBank/DDBJ databases">
        <title>Colletotrichum abscissum LGMF1257.</title>
        <authorList>
            <person name="Baroncelli R."/>
        </authorList>
    </citation>
    <scope>NUCLEOTIDE SEQUENCE</scope>
    <source>
        <strain evidence="2">Ca142</strain>
    </source>
</reference>